<dbReference type="Pfam" id="PF13717">
    <property type="entry name" value="Zn_ribbon_4"/>
    <property type="match status" value="1"/>
</dbReference>
<dbReference type="RefSeq" id="WP_201156508.1">
    <property type="nucleotide sequence ID" value="NZ_NHSD01000159.1"/>
</dbReference>
<feature type="compositionally biased region" description="Basic and acidic residues" evidence="1">
    <location>
        <begin position="132"/>
        <end position="143"/>
    </location>
</feature>
<accession>A0A934TJH3</accession>
<gene>
    <name evidence="3" type="ORF">CCR87_05155</name>
</gene>
<evidence type="ECO:0000313" key="4">
    <source>
        <dbReference type="Proteomes" id="UP000706333"/>
    </source>
</evidence>
<keyword evidence="4" id="KW-1185">Reference proteome</keyword>
<dbReference type="Proteomes" id="UP000706333">
    <property type="component" value="Unassembled WGS sequence"/>
</dbReference>
<dbReference type="InterPro" id="IPR011723">
    <property type="entry name" value="Znf/thioredoxin_put"/>
</dbReference>
<dbReference type="NCBIfam" id="TIGR02098">
    <property type="entry name" value="MJ0042_CXXC"/>
    <property type="match status" value="1"/>
</dbReference>
<dbReference type="AlphaFoldDB" id="A0A934TJH3"/>
<feature type="compositionally biased region" description="Basic and acidic residues" evidence="1">
    <location>
        <begin position="88"/>
        <end position="100"/>
    </location>
</feature>
<protein>
    <recommendedName>
        <fullName evidence="2">Zinc finger/thioredoxin putative domain-containing protein</fullName>
    </recommendedName>
</protein>
<name>A0A934TJH3_9RHOB</name>
<organism evidence="3 4">
    <name type="scientific">Rhodobaculum claviforme</name>
    <dbReference type="NCBI Taxonomy" id="1549854"/>
    <lineage>
        <taxon>Bacteria</taxon>
        <taxon>Pseudomonadati</taxon>
        <taxon>Pseudomonadota</taxon>
        <taxon>Alphaproteobacteria</taxon>
        <taxon>Rhodobacterales</taxon>
        <taxon>Paracoccaceae</taxon>
        <taxon>Rhodobaculum</taxon>
    </lineage>
</organism>
<feature type="compositionally biased region" description="Pro residues" evidence="1">
    <location>
        <begin position="118"/>
        <end position="131"/>
    </location>
</feature>
<proteinExistence type="predicted"/>
<evidence type="ECO:0000259" key="2">
    <source>
        <dbReference type="Pfam" id="PF13717"/>
    </source>
</evidence>
<reference evidence="3" key="1">
    <citation type="submission" date="2017-05" db="EMBL/GenBank/DDBJ databases">
        <authorList>
            <person name="Imhoff J.F."/>
            <person name="Rahn T."/>
            <person name="Kuenzel S."/>
            <person name="Neulinger S.C."/>
        </authorList>
    </citation>
    <scope>NUCLEOTIDE SEQUENCE</scope>
    <source>
        <strain evidence="3">LMG 28126</strain>
    </source>
</reference>
<sequence>MRIVCTNCAAQYEVDAAAIPATGRDLECSACGTVWFFTPPAPRADDPGTTPHDTSHDTPHDVPHGTQAPEPVRRPPPVDPSVLAVLRAEAERESRARRADAGLIDTTSDQDTRRRRLPPAPVSANDPPPPAEPRRRPGRDRLPAIDNIDP</sequence>
<comment type="caution">
    <text evidence="3">The sequence shown here is derived from an EMBL/GenBank/DDBJ whole genome shotgun (WGS) entry which is preliminary data.</text>
</comment>
<feature type="region of interest" description="Disordered" evidence="1">
    <location>
        <begin position="42"/>
        <end position="150"/>
    </location>
</feature>
<evidence type="ECO:0000256" key="1">
    <source>
        <dbReference type="SAM" id="MobiDB-lite"/>
    </source>
</evidence>
<feature type="non-terminal residue" evidence="3">
    <location>
        <position position="150"/>
    </location>
</feature>
<dbReference type="EMBL" id="NHSD01000159">
    <property type="protein sequence ID" value="MBK5926739.1"/>
    <property type="molecule type" value="Genomic_DNA"/>
</dbReference>
<evidence type="ECO:0000313" key="3">
    <source>
        <dbReference type="EMBL" id="MBK5926739.1"/>
    </source>
</evidence>
<feature type="compositionally biased region" description="Basic and acidic residues" evidence="1">
    <location>
        <begin position="53"/>
        <end position="63"/>
    </location>
</feature>
<feature type="domain" description="Zinc finger/thioredoxin putative" evidence="2">
    <location>
        <begin position="1"/>
        <end position="36"/>
    </location>
</feature>
<reference evidence="3" key="2">
    <citation type="journal article" date="2020" name="Microorganisms">
        <title>Osmotic Adaptation and Compatible Solute Biosynthesis of Phototrophic Bacteria as Revealed from Genome Analyses.</title>
        <authorList>
            <person name="Imhoff J.F."/>
            <person name="Rahn T."/>
            <person name="Kunzel S."/>
            <person name="Keller A."/>
            <person name="Neulinger S.C."/>
        </authorList>
    </citation>
    <scope>NUCLEOTIDE SEQUENCE</scope>
    <source>
        <strain evidence="3">LMG 28126</strain>
    </source>
</reference>